<dbReference type="EMBL" id="CAADFQ010000087">
    <property type="protein sequence ID" value="VFK34860.1"/>
    <property type="molecule type" value="Genomic_DNA"/>
</dbReference>
<organism evidence="7">
    <name type="scientific">Candidatus Kentrum sp. MB</name>
    <dbReference type="NCBI Taxonomy" id="2138164"/>
    <lineage>
        <taxon>Bacteria</taxon>
        <taxon>Pseudomonadati</taxon>
        <taxon>Pseudomonadota</taxon>
        <taxon>Gammaproteobacteria</taxon>
        <taxon>Candidatus Kentrum</taxon>
    </lineage>
</organism>
<comment type="subunit">
    <text evidence="4">Part of the Bam complex.</text>
</comment>
<keyword evidence="2 4" id="KW-0472">Membrane</keyword>
<dbReference type="PANTHER" id="PTHR37482">
    <property type="entry name" value="OUTER MEMBRANE PROTEIN ASSEMBLY FACTOR BAME"/>
    <property type="match status" value="1"/>
</dbReference>
<reference evidence="7" key="1">
    <citation type="submission" date="2019-02" db="EMBL/GenBank/DDBJ databases">
        <authorList>
            <person name="Gruber-Vodicka R. H."/>
            <person name="Seah K. B. B."/>
        </authorList>
    </citation>
    <scope>NUCLEOTIDE SEQUENCE</scope>
    <source>
        <strain evidence="6">BECK_BZ197</strain>
        <strain evidence="8">BECK_BZ198</strain>
        <strain evidence="7">BECK_BZ199</strain>
    </source>
</reference>
<dbReference type="InterPro" id="IPR037873">
    <property type="entry name" value="BamE-like"/>
</dbReference>
<dbReference type="InterPro" id="IPR007450">
    <property type="entry name" value="BamE_dom"/>
</dbReference>
<evidence type="ECO:0000256" key="2">
    <source>
        <dbReference type="ARBA" id="ARBA00023136"/>
    </source>
</evidence>
<dbReference type="EMBL" id="CAADGH010000089">
    <property type="protein sequence ID" value="VFK77009.1"/>
    <property type="molecule type" value="Genomic_DNA"/>
</dbReference>
<evidence type="ECO:0000256" key="4">
    <source>
        <dbReference type="HAMAP-Rule" id="MF_00925"/>
    </source>
</evidence>
<proteinExistence type="inferred from homology"/>
<dbReference type="AlphaFoldDB" id="A0A450Y003"/>
<evidence type="ECO:0000256" key="3">
    <source>
        <dbReference type="ARBA" id="ARBA00023237"/>
    </source>
</evidence>
<dbReference type="Pfam" id="PF04355">
    <property type="entry name" value="BamE"/>
    <property type="match status" value="1"/>
</dbReference>
<accession>A0A450Y003</accession>
<dbReference type="GO" id="GO:0043165">
    <property type="term" value="P:Gram-negative-bacterium-type cell outer membrane assembly"/>
    <property type="evidence" value="ECO:0007669"/>
    <property type="project" value="UniProtKB-UniRule"/>
</dbReference>
<keyword evidence="3 4" id="KW-0998">Cell outer membrane</keyword>
<name>A0A450Y003_9GAMM</name>
<evidence type="ECO:0000313" key="6">
    <source>
        <dbReference type="EMBL" id="VFK30588.1"/>
    </source>
</evidence>
<dbReference type="GO" id="GO:1990063">
    <property type="term" value="C:Bam protein complex"/>
    <property type="evidence" value="ECO:0007669"/>
    <property type="project" value="TreeGrafter"/>
</dbReference>
<evidence type="ECO:0000313" key="7">
    <source>
        <dbReference type="EMBL" id="VFK34860.1"/>
    </source>
</evidence>
<dbReference type="EMBL" id="CAADFO010000067">
    <property type="protein sequence ID" value="VFK30588.1"/>
    <property type="molecule type" value="Genomic_DNA"/>
</dbReference>
<dbReference type="GO" id="GO:0030674">
    <property type="term" value="F:protein-macromolecule adaptor activity"/>
    <property type="evidence" value="ECO:0007669"/>
    <property type="project" value="TreeGrafter"/>
</dbReference>
<comment type="function">
    <text evidence="4">Part of the outer membrane protein assembly complex, which is involved in assembly and insertion of beta-barrel proteins into the outer membrane.</text>
</comment>
<dbReference type="PANTHER" id="PTHR37482:SF1">
    <property type="entry name" value="OUTER MEMBRANE PROTEIN ASSEMBLY FACTOR BAME"/>
    <property type="match status" value="1"/>
</dbReference>
<sequence>MDDLIIEMEMIETNPRENLMTREKTHRRLSIRTNPTPKQTGLWVVFVVTLVLIGCDKAKLPSITLDNIVYKIDIQQGNVITEEMLSKLQRGMDKRRVRFILGTPSIIGAFNPDRWDYIYSFQKGGGVREQRRISLFFRDDKLHHIEGNVIKAKQEEQPLSQEKDTGSTP</sequence>
<keyword evidence="1 4" id="KW-0732">Signal</keyword>
<gene>
    <name evidence="4" type="primary">bamE</name>
    <name evidence="6" type="ORF">BECKMB1821G_GA0114241_106711</name>
    <name evidence="8" type="ORF">BECKMB1821H_GA0114242_108911</name>
    <name evidence="7" type="ORF">BECKMB1821I_GA0114274_108711</name>
</gene>
<dbReference type="Gene3D" id="3.30.1450.10">
    <property type="match status" value="1"/>
</dbReference>
<evidence type="ECO:0000256" key="1">
    <source>
        <dbReference type="ARBA" id="ARBA00022729"/>
    </source>
</evidence>
<dbReference type="HAMAP" id="MF_00925">
    <property type="entry name" value="OM_assembly_BamE"/>
    <property type="match status" value="1"/>
</dbReference>
<dbReference type="InterPro" id="IPR026592">
    <property type="entry name" value="BamE"/>
</dbReference>
<comment type="similarity">
    <text evidence="4">Belongs to the BamE family.</text>
</comment>
<feature type="domain" description="Outer membrane protein assembly factor BamE" evidence="5">
    <location>
        <begin position="77"/>
        <end position="145"/>
    </location>
</feature>
<evidence type="ECO:0000259" key="5">
    <source>
        <dbReference type="Pfam" id="PF04355"/>
    </source>
</evidence>
<protein>
    <recommendedName>
        <fullName evidence="4">Outer membrane protein assembly factor BamE</fullName>
    </recommendedName>
</protein>
<comment type="subcellular location">
    <subcellularLocation>
        <location evidence="4">Cell outer membrane</location>
    </subcellularLocation>
</comment>
<dbReference type="GO" id="GO:0051205">
    <property type="term" value="P:protein insertion into membrane"/>
    <property type="evidence" value="ECO:0007669"/>
    <property type="project" value="UniProtKB-UniRule"/>
</dbReference>
<evidence type="ECO:0000313" key="8">
    <source>
        <dbReference type="EMBL" id="VFK77009.1"/>
    </source>
</evidence>